<proteinExistence type="predicted"/>
<evidence type="ECO:0000313" key="3">
    <source>
        <dbReference type="Proteomes" id="UP000324143"/>
    </source>
</evidence>
<reference evidence="2" key="1">
    <citation type="submission" date="2019-08" db="EMBL/GenBank/DDBJ databases">
        <title>Genomic characterization of a novel candidate phylum (ARYD3) from a high temperature, high salinity tertiary oil reservoir in north central Oklahoma, USA.</title>
        <authorList>
            <person name="Youssef N.H."/>
            <person name="Yadav A."/>
            <person name="Elshahed M.S."/>
        </authorList>
    </citation>
    <scope>NUCLEOTIDE SEQUENCE [LARGE SCALE GENOMIC DNA]</scope>
    <source>
        <strain evidence="2">ARYD3</strain>
    </source>
</reference>
<dbReference type="AlphaFoldDB" id="A0A5D0MNL5"/>
<dbReference type="EMBL" id="VSIX01000003">
    <property type="protein sequence ID" value="TYB32199.1"/>
    <property type="molecule type" value="Genomic_DNA"/>
</dbReference>
<feature type="transmembrane region" description="Helical" evidence="1">
    <location>
        <begin position="37"/>
        <end position="59"/>
    </location>
</feature>
<organism evidence="2 3">
    <name type="scientific">Candidatus Mcinerneyibacterium aminivorans</name>
    <dbReference type="NCBI Taxonomy" id="2703815"/>
    <lineage>
        <taxon>Bacteria</taxon>
        <taxon>Candidatus Macinerneyibacteriota</taxon>
        <taxon>Candidatus Mcinerneyibacteria</taxon>
        <taxon>Candidatus Mcinerneyibacteriales</taxon>
        <taxon>Candidatus Mcinerneyibacteriaceae</taxon>
        <taxon>Candidatus Mcinerneyibacterium</taxon>
    </lineage>
</organism>
<keyword evidence="1" id="KW-1133">Transmembrane helix</keyword>
<accession>A0A5D0MNL5</accession>
<gene>
    <name evidence="2" type="ORF">FXF47_00230</name>
</gene>
<keyword evidence="3" id="KW-1185">Reference proteome</keyword>
<sequence>MDLNDYLRYFYIFSQLGFVVVVSIVIFIYLGNYIDKNIWHTGGVFTVLGIFLGIFSAGFNSYKIYKKYIDELEKIDRNDRDRDKK</sequence>
<keyword evidence="1" id="KW-0812">Transmembrane</keyword>
<name>A0A5D0MNL5_9BACT</name>
<feature type="transmembrane region" description="Helical" evidence="1">
    <location>
        <begin position="9"/>
        <end position="31"/>
    </location>
</feature>
<comment type="caution">
    <text evidence="2">The sequence shown here is derived from an EMBL/GenBank/DDBJ whole genome shotgun (WGS) entry which is preliminary data.</text>
</comment>
<keyword evidence="1" id="KW-0472">Membrane</keyword>
<evidence type="ECO:0000313" key="2">
    <source>
        <dbReference type="EMBL" id="TYB32199.1"/>
    </source>
</evidence>
<dbReference type="Pfam" id="PF09527">
    <property type="entry name" value="ATPase_gene1"/>
    <property type="match status" value="1"/>
</dbReference>
<protein>
    <submittedName>
        <fullName evidence="2">AtpZ/AtpI family protein</fullName>
    </submittedName>
</protein>
<evidence type="ECO:0000256" key="1">
    <source>
        <dbReference type="SAM" id="Phobius"/>
    </source>
</evidence>
<dbReference type="Proteomes" id="UP000324143">
    <property type="component" value="Unassembled WGS sequence"/>
</dbReference>
<dbReference type="InterPro" id="IPR032820">
    <property type="entry name" value="ATPase_put"/>
</dbReference>